<organism evidence="1 2">
    <name type="scientific">Plakobranchus ocellatus</name>
    <dbReference type="NCBI Taxonomy" id="259542"/>
    <lineage>
        <taxon>Eukaryota</taxon>
        <taxon>Metazoa</taxon>
        <taxon>Spiralia</taxon>
        <taxon>Lophotrochozoa</taxon>
        <taxon>Mollusca</taxon>
        <taxon>Gastropoda</taxon>
        <taxon>Heterobranchia</taxon>
        <taxon>Euthyneura</taxon>
        <taxon>Panpulmonata</taxon>
        <taxon>Sacoglossa</taxon>
        <taxon>Placobranchoidea</taxon>
        <taxon>Plakobranchidae</taxon>
        <taxon>Plakobranchus</taxon>
    </lineage>
</organism>
<keyword evidence="2" id="KW-1185">Reference proteome</keyword>
<accession>A0AAV4DSM0</accession>
<proteinExistence type="predicted"/>
<gene>
    <name evidence="1" type="ORF">PoB_007349000</name>
</gene>
<protein>
    <submittedName>
        <fullName evidence="1">Uncharacterized protein</fullName>
    </submittedName>
</protein>
<evidence type="ECO:0000313" key="2">
    <source>
        <dbReference type="Proteomes" id="UP000735302"/>
    </source>
</evidence>
<dbReference type="Proteomes" id="UP000735302">
    <property type="component" value="Unassembled WGS sequence"/>
</dbReference>
<name>A0AAV4DSM0_9GAST</name>
<reference evidence="1 2" key="1">
    <citation type="journal article" date="2021" name="Elife">
        <title>Chloroplast acquisition without the gene transfer in kleptoplastic sea slugs, Plakobranchus ocellatus.</title>
        <authorList>
            <person name="Maeda T."/>
            <person name="Takahashi S."/>
            <person name="Yoshida T."/>
            <person name="Shimamura S."/>
            <person name="Takaki Y."/>
            <person name="Nagai Y."/>
            <person name="Toyoda A."/>
            <person name="Suzuki Y."/>
            <person name="Arimoto A."/>
            <person name="Ishii H."/>
            <person name="Satoh N."/>
            <person name="Nishiyama T."/>
            <person name="Hasebe M."/>
            <person name="Maruyama T."/>
            <person name="Minagawa J."/>
            <person name="Obokata J."/>
            <person name="Shigenobu S."/>
        </authorList>
    </citation>
    <scope>NUCLEOTIDE SEQUENCE [LARGE SCALE GENOMIC DNA]</scope>
</reference>
<evidence type="ECO:0000313" key="1">
    <source>
        <dbReference type="EMBL" id="GFO46985.1"/>
    </source>
</evidence>
<dbReference type="AlphaFoldDB" id="A0AAV4DSM0"/>
<comment type="caution">
    <text evidence="1">The sequence shown here is derived from an EMBL/GenBank/DDBJ whole genome shotgun (WGS) entry which is preliminary data.</text>
</comment>
<dbReference type="EMBL" id="BLXT01008249">
    <property type="protein sequence ID" value="GFO46985.1"/>
    <property type="molecule type" value="Genomic_DNA"/>
</dbReference>
<sequence>MTHSYSATRFKTDPRRRRRRYFFFIKASPQRGDLRFSGPPPGQGTGGGVRTCDRQRVPCTSQGEFATYCPTDVQEEEEEDCAS</sequence>